<comment type="caution">
    <text evidence="9">The sequence shown here is derived from an EMBL/GenBank/DDBJ whole genome shotgun (WGS) entry which is preliminary data.</text>
</comment>
<dbReference type="SUPFAM" id="SSF52540">
    <property type="entry name" value="P-loop containing nucleoside triphosphate hydrolases"/>
    <property type="match status" value="2"/>
</dbReference>
<dbReference type="InterPro" id="IPR017907">
    <property type="entry name" value="Znf_RING_CS"/>
</dbReference>
<dbReference type="Pfam" id="PF00271">
    <property type="entry name" value="Helicase_C"/>
    <property type="match status" value="1"/>
</dbReference>
<evidence type="ECO:0000256" key="2">
    <source>
        <dbReference type="ARBA" id="ARBA00022771"/>
    </source>
</evidence>
<evidence type="ECO:0000256" key="1">
    <source>
        <dbReference type="ARBA" id="ARBA00022723"/>
    </source>
</evidence>
<dbReference type="PROSITE" id="PS51194">
    <property type="entry name" value="HELICASE_CTER"/>
    <property type="match status" value="1"/>
</dbReference>
<protein>
    <submittedName>
        <fullName evidence="9">SNF2 domain-containing protein</fullName>
    </submittedName>
</protein>
<dbReference type="EMBL" id="JAPCXC010000031">
    <property type="protein sequence ID" value="KAJ1609690.1"/>
    <property type="molecule type" value="Genomic_DNA"/>
</dbReference>
<gene>
    <name evidence="9" type="ORF">OJ253_1496</name>
</gene>
<feature type="region of interest" description="Disordered" evidence="6">
    <location>
        <begin position="1431"/>
        <end position="1459"/>
    </location>
</feature>
<feature type="domain" description="RING-type" evidence="7">
    <location>
        <begin position="1366"/>
        <end position="1413"/>
    </location>
</feature>
<evidence type="ECO:0000256" key="6">
    <source>
        <dbReference type="SAM" id="MobiDB-lite"/>
    </source>
</evidence>
<dbReference type="InterPro" id="IPR001650">
    <property type="entry name" value="Helicase_C-like"/>
</dbReference>
<dbReference type="OrthoDB" id="423559at2759"/>
<dbReference type="InterPro" id="IPR027417">
    <property type="entry name" value="P-loop_NTPase"/>
</dbReference>
<evidence type="ECO:0000256" key="4">
    <source>
        <dbReference type="ARBA" id="ARBA00022833"/>
    </source>
</evidence>
<accession>A0A9D5DGX5</accession>
<sequence>MGRKKAQPVRYGGSEVYVEGLEGSIWGLAGREGEGSDWEVDLGAEEAGADLGGRRVVVKGSMASPAGVDELVCCLGTWTNVKMVIAERGVQDSTESQGLWRDQRRELLVVLRASEESRARCECIILGDAAEGAGETECSLRPRAPPSQVRKALSILQDGGFIAFTCEILGAKRIHTASRGSSSGGGGEYRESSLNTNVRMCLSRRALDGKQLSRRREGRSSLKAVLSWLNEELRLPALESRRSGSKRDSLRAVQIKPNELYSIFQDYDISTKRMGSSQVSRRDWRLELGLTSELRDYQKDAVLFALEVERKGAQIHLEYPPYWLRLEVPALKGEGTDLLYINVISGEISLNSLPVGGGTFLVRGGFLCDEMGLGKSLEIISLTLINPRTEYHTNTRRQNKEEPILGMPKKENEEDLPLMECPCGVPSPVISLRPVVCEKCGGRFHYECCIGDEIEVAAPRLELLCSVCQSVEPSERLRTKATLIVAPGSIVDQWFDEFNKHLESGRLRVSKYQGVRYIQNYLRDRSLGKGKYRKSGSDMIRTRRDILDFDVVLTSYEILKEEIYHVLDQESLASKRSMRHRKTYPILASLLTNIDWWRIVLDEAQMTEGYSLVSKMTSKLICYNKWCVSGTPIIRSCSNDLIGLLLNLSNVGLHFVQDSLYKRYLGYLSSTIYVKSKYGSESESESGPGSGSEPEEEDEEHAAPSGQEPERTEQKGFSPGQGGLDCITGEYPSMRNLVHHLEYVVGSLFYRREMRQVKEEISIPPIFYGCTYLSQSSIERFFYIKQCEQAFSQMMSHRNPEAFSRNKKELDSLITMLRLACIHPQLGITGISNRSVKGQENSYSLEAHHDSSIASLSTGLRIMTMDQILDKLLNKCRIDIEESVRKYVMNTLGLAGIYYYSKEDNDTKGPARSIFYYKQVLDIRREDRVDVLQQIHTLWNLGEICEDETEKRNLLEECSELETKYRSKYYRNFAEKHEAFTKSRDKTNSLYSMDKWWHAFKRLARIRDHGGDCSEEDLLLDRIENFQYEFKSARDGDLEQGLPSFSSIHGLVTALDLKVQRMQESRELLLGQVRQLELLRLEQGSSQDADSTLGQDPQCQLILDETIAKVSACSICQAGQGSQTEEDQPQGVGLGHTTRGVERRDPCALCVIQTHIEEMEYSLYTIKKKSSTRHTESSSGASRVLAGVGSEEKQQASGHHDSTYLRDSEAVAVLKFLNKELRRVFKLDSSSNDKPEDAEDLTAVSQASTRHIKYIESLKLELSSTKVFVSSTRQLINSYLELMDCKQRIQVIQEGEAGMHSNHNNIIHQSEIPLLADKYESERLSALGMRRNLKSQQKFLCNVKLQQSSKKTNNELQDQENEYEMCPVCLNKLKEDYSQVLLPCAHILCIDCYRLITKRSGGNKAKSLCPKCRFGFQDTNVVLIVPEADSQKMVPPETGTDPEKTQTESLSLGNETPDKEQCRNKVSHLDFGVEFSAIHSERILGNFGTKIEAIIKHIKWILNYSGHGLLSTDPQLGTIRGNDDKIIIFSSFQPAIDILSSALHLNEINFKKYSGGKAEYHVIREFSAKNDNEIGPGGCRVLLCNHFNVGKGVNITAANHVIFVSPLLNKSDELQAIGRIVRMGQTKTPHVWNFVINNSVDELILHYLTNFYSATGDDQTTTTSSTNLQSLNLKVIQHISDTNYSNFKQKELAQSDRL</sequence>
<dbReference type="InterPro" id="IPR014001">
    <property type="entry name" value="Helicase_ATP-bd"/>
</dbReference>
<proteinExistence type="predicted"/>
<dbReference type="InterPro" id="IPR049730">
    <property type="entry name" value="SNF2/RAD54-like_C"/>
</dbReference>
<keyword evidence="2 5" id="KW-0863">Zinc-finger</keyword>
<dbReference type="Gene3D" id="3.40.50.10810">
    <property type="entry name" value="Tandem AAA-ATPase domain"/>
    <property type="match status" value="1"/>
</dbReference>
<dbReference type="SUPFAM" id="SSF57850">
    <property type="entry name" value="RING/U-box"/>
    <property type="match status" value="1"/>
</dbReference>
<reference evidence="9" key="1">
    <citation type="submission" date="2022-10" db="EMBL/GenBank/DDBJ databases">
        <title>Adaptive evolution leads to modifications in subtelomeric GC content in a zoonotic Cryptosporidium species.</title>
        <authorList>
            <person name="Li J."/>
            <person name="Feng Y."/>
            <person name="Xiao L."/>
        </authorList>
    </citation>
    <scope>NUCLEOTIDE SEQUENCE</scope>
    <source>
        <strain evidence="9">33844</strain>
    </source>
</reference>
<dbReference type="InterPro" id="IPR001841">
    <property type="entry name" value="Znf_RING"/>
</dbReference>
<dbReference type="Proteomes" id="UP001067231">
    <property type="component" value="Unassembled WGS sequence"/>
</dbReference>
<dbReference type="InterPro" id="IPR013083">
    <property type="entry name" value="Znf_RING/FYVE/PHD"/>
</dbReference>
<keyword evidence="3" id="KW-0378">Hydrolase</keyword>
<evidence type="ECO:0000256" key="3">
    <source>
        <dbReference type="ARBA" id="ARBA00022801"/>
    </source>
</evidence>
<dbReference type="InterPro" id="IPR038718">
    <property type="entry name" value="SNF2-like_sf"/>
</dbReference>
<dbReference type="SMART" id="SM00184">
    <property type="entry name" value="RING"/>
    <property type="match status" value="1"/>
</dbReference>
<dbReference type="GO" id="GO:0016787">
    <property type="term" value="F:hydrolase activity"/>
    <property type="evidence" value="ECO:0007669"/>
    <property type="project" value="UniProtKB-KW"/>
</dbReference>
<organism evidence="9">
    <name type="scientific">Cryptosporidium canis</name>
    <dbReference type="NCBI Taxonomy" id="195482"/>
    <lineage>
        <taxon>Eukaryota</taxon>
        <taxon>Sar</taxon>
        <taxon>Alveolata</taxon>
        <taxon>Apicomplexa</taxon>
        <taxon>Conoidasida</taxon>
        <taxon>Coccidia</taxon>
        <taxon>Eucoccidiorida</taxon>
        <taxon>Eimeriorina</taxon>
        <taxon>Cryptosporidiidae</taxon>
        <taxon>Cryptosporidium</taxon>
    </lineage>
</organism>
<dbReference type="PROSITE" id="PS00518">
    <property type="entry name" value="ZF_RING_1"/>
    <property type="match status" value="1"/>
</dbReference>
<evidence type="ECO:0000313" key="9">
    <source>
        <dbReference type="EMBL" id="KAJ1609690.1"/>
    </source>
</evidence>
<name>A0A9D5DGX5_9CRYT</name>
<dbReference type="CDD" id="cd18793">
    <property type="entry name" value="SF2_C_SNF"/>
    <property type="match status" value="1"/>
</dbReference>
<dbReference type="Gene3D" id="3.40.50.300">
    <property type="entry name" value="P-loop containing nucleotide triphosphate hydrolases"/>
    <property type="match status" value="1"/>
</dbReference>
<dbReference type="Gene3D" id="3.30.40.10">
    <property type="entry name" value="Zinc/RING finger domain, C3HC4 (zinc finger)"/>
    <property type="match status" value="1"/>
</dbReference>
<feature type="region of interest" description="Disordered" evidence="6">
    <location>
        <begin position="679"/>
        <end position="719"/>
    </location>
</feature>
<dbReference type="SMART" id="SM00490">
    <property type="entry name" value="HELICc"/>
    <property type="match status" value="1"/>
</dbReference>
<dbReference type="InterPro" id="IPR018957">
    <property type="entry name" value="Znf_C3HC4_RING-type"/>
</dbReference>
<keyword evidence="4" id="KW-0862">Zinc</keyword>
<dbReference type="InterPro" id="IPR000330">
    <property type="entry name" value="SNF2_N"/>
</dbReference>
<evidence type="ECO:0000259" key="8">
    <source>
        <dbReference type="PROSITE" id="PS51194"/>
    </source>
</evidence>
<dbReference type="Pfam" id="PF21325">
    <property type="entry name" value="SHPRH_helical-1st"/>
    <property type="match status" value="1"/>
</dbReference>
<dbReference type="SMART" id="SM00487">
    <property type="entry name" value="DEXDc"/>
    <property type="match status" value="1"/>
</dbReference>
<dbReference type="GO" id="GO:0008270">
    <property type="term" value="F:zinc ion binding"/>
    <property type="evidence" value="ECO:0007669"/>
    <property type="project" value="UniProtKB-KW"/>
</dbReference>
<evidence type="ECO:0000256" key="5">
    <source>
        <dbReference type="PROSITE-ProRule" id="PRU00175"/>
    </source>
</evidence>
<dbReference type="PANTHER" id="PTHR45865:SF1">
    <property type="entry name" value="E3 UBIQUITIN-PROTEIN LIGASE SHPRH"/>
    <property type="match status" value="1"/>
</dbReference>
<dbReference type="PROSITE" id="PS50089">
    <property type="entry name" value="ZF_RING_2"/>
    <property type="match status" value="1"/>
</dbReference>
<feature type="compositionally biased region" description="Basic and acidic residues" evidence="6">
    <location>
        <begin position="1190"/>
        <end position="1202"/>
    </location>
</feature>
<dbReference type="InterPro" id="IPR048686">
    <property type="entry name" value="SHPRH_helical_1st"/>
</dbReference>
<dbReference type="Pfam" id="PF00097">
    <property type="entry name" value="zf-C3HC4"/>
    <property type="match status" value="1"/>
</dbReference>
<dbReference type="Pfam" id="PF00176">
    <property type="entry name" value="SNF2-rel_dom"/>
    <property type="match status" value="1"/>
</dbReference>
<feature type="domain" description="Helicase C-terminal" evidence="8">
    <location>
        <begin position="1511"/>
        <end position="1669"/>
    </location>
</feature>
<dbReference type="GO" id="GO:0005524">
    <property type="term" value="F:ATP binding"/>
    <property type="evidence" value="ECO:0007669"/>
    <property type="project" value="InterPro"/>
</dbReference>
<feature type="region of interest" description="Disordered" evidence="6">
    <location>
        <begin position="1169"/>
        <end position="1202"/>
    </location>
</feature>
<dbReference type="PANTHER" id="PTHR45865">
    <property type="entry name" value="E3 UBIQUITIN-PROTEIN LIGASE SHPRH FAMILY MEMBER"/>
    <property type="match status" value="1"/>
</dbReference>
<dbReference type="InterPro" id="IPR052583">
    <property type="entry name" value="ATP-helicase/E3_Ub-Ligase"/>
</dbReference>
<keyword evidence="1" id="KW-0479">Metal-binding</keyword>
<evidence type="ECO:0000259" key="7">
    <source>
        <dbReference type="PROSITE" id="PS50089"/>
    </source>
</evidence>